<gene>
    <name evidence="2" type="ORF">EYC87_00205</name>
</gene>
<dbReference type="PANTHER" id="PTHR12461">
    <property type="entry name" value="HYPOXIA-INDUCIBLE FACTOR 1 ALPHA INHIBITOR-RELATED"/>
    <property type="match status" value="1"/>
</dbReference>
<feature type="domain" description="JmjC" evidence="1">
    <location>
        <begin position="116"/>
        <end position="273"/>
    </location>
</feature>
<dbReference type="SUPFAM" id="SSF51197">
    <property type="entry name" value="Clavaminate synthase-like"/>
    <property type="match status" value="1"/>
</dbReference>
<dbReference type="Pfam" id="PF13621">
    <property type="entry name" value="Cupin_8"/>
    <property type="match status" value="1"/>
</dbReference>
<dbReference type="EMBL" id="SHNP01000001">
    <property type="protein sequence ID" value="MCX2972004.1"/>
    <property type="molecule type" value="Genomic_DNA"/>
</dbReference>
<accession>A0ABT3SQ82</accession>
<organism evidence="2 3">
    <name type="scientific">Candidatus Seongchinamella marina</name>
    <dbReference type="NCBI Taxonomy" id="2518990"/>
    <lineage>
        <taxon>Bacteria</taxon>
        <taxon>Pseudomonadati</taxon>
        <taxon>Pseudomonadota</taxon>
        <taxon>Gammaproteobacteria</taxon>
        <taxon>Cellvibrionales</taxon>
        <taxon>Halieaceae</taxon>
        <taxon>Seongchinamella</taxon>
    </lineage>
</organism>
<dbReference type="Gene3D" id="2.60.120.650">
    <property type="entry name" value="Cupin"/>
    <property type="match status" value="1"/>
</dbReference>
<dbReference type="PROSITE" id="PS51184">
    <property type="entry name" value="JMJC"/>
    <property type="match status" value="1"/>
</dbReference>
<protein>
    <submittedName>
        <fullName evidence="2">Cupin-like domain-containing protein</fullName>
    </submittedName>
</protein>
<evidence type="ECO:0000313" key="2">
    <source>
        <dbReference type="EMBL" id="MCX2972004.1"/>
    </source>
</evidence>
<evidence type="ECO:0000259" key="1">
    <source>
        <dbReference type="PROSITE" id="PS51184"/>
    </source>
</evidence>
<dbReference type="RefSeq" id="WP_279251073.1">
    <property type="nucleotide sequence ID" value="NZ_SHNP01000001.1"/>
</dbReference>
<dbReference type="SMART" id="SM00558">
    <property type="entry name" value="JmjC"/>
    <property type="match status" value="1"/>
</dbReference>
<dbReference type="PANTHER" id="PTHR12461:SF105">
    <property type="entry name" value="HYPOXIA-INDUCIBLE FACTOR 1-ALPHA INHIBITOR"/>
    <property type="match status" value="1"/>
</dbReference>
<dbReference type="Proteomes" id="UP001143307">
    <property type="component" value="Unassembled WGS sequence"/>
</dbReference>
<proteinExistence type="predicted"/>
<dbReference type="InterPro" id="IPR003347">
    <property type="entry name" value="JmjC_dom"/>
</dbReference>
<reference evidence="2" key="1">
    <citation type="submission" date="2019-02" db="EMBL/GenBank/DDBJ databases">
        <authorList>
            <person name="Li S.-H."/>
        </authorList>
    </citation>
    <scope>NUCLEOTIDE SEQUENCE</scope>
    <source>
        <strain evidence="2">IMCC8485</strain>
    </source>
</reference>
<name>A0ABT3SQ82_9GAMM</name>
<dbReference type="InterPro" id="IPR041667">
    <property type="entry name" value="Cupin_8"/>
</dbReference>
<sequence>MVPETINAIEEIYGCNPTDLPEEVLTAAKPLILRGLVSDWPIVRTAAQGPGAVLDRLREYYRGKPVSLFLGTAEIEGRFFYNDDMTGFNFVQMEASLGDVFNKLIEFEHQEKSPAFYVGSTAIDTWLSGFRQDNDLNLDTHKPLTSIWIGNKSRVAAHFDSPNNIACCVLGRRRFTVFPPEQVANLYTGPHDLTPAGQQISMVDFSAPDLQKYPKFSEALAASQVAELEPGDAIFLPSMWWHHVEALDAINVLVNYWWSREPAYLGSPADALNHAMLAIKELPLAQRQAWQSMFNQHVFEPPEGGTDHIAEHAKGRLGNIDEVMARRLRAELLNHLKQ</sequence>
<evidence type="ECO:0000313" key="3">
    <source>
        <dbReference type="Proteomes" id="UP001143307"/>
    </source>
</evidence>
<comment type="caution">
    <text evidence="2">The sequence shown here is derived from an EMBL/GenBank/DDBJ whole genome shotgun (WGS) entry which is preliminary data.</text>
</comment>
<keyword evidence="3" id="KW-1185">Reference proteome</keyword>